<name>A0AAN5DEB8_9BILA</name>
<evidence type="ECO:0000313" key="1">
    <source>
        <dbReference type="EMBL" id="GMR61579.1"/>
    </source>
</evidence>
<feature type="non-terminal residue" evidence="1">
    <location>
        <position position="1"/>
    </location>
</feature>
<dbReference type="AlphaFoldDB" id="A0AAN5DEB8"/>
<organism evidence="1 2">
    <name type="scientific">Pristionchus mayeri</name>
    <dbReference type="NCBI Taxonomy" id="1317129"/>
    <lineage>
        <taxon>Eukaryota</taxon>
        <taxon>Metazoa</taxon>
        <taxon>Ecdysozoa</taxon>
        <taxon>Nematoda</taxon>
        <taxon>Chromadorea</taxon>
        <taxon>Rhabditida</taxon>
        <taxon>Rhabditina</taxon>
        <taxon>Diplogasteromorpha</taxon>
        <taxon>Diplogasteroidea</taxon>
        <taxon>Neodiplogasteridae</taxon>
        <taxon>Pristionchus</taxon>
    </lineage>
</organism>
<dbReference type="Proteomes" id="UP001328107">
    <property type="component" value="Unassembled WGS sequence"/>
</dbReference>
<accession>A0AAN5DEB8</accession>
<keyword evidence="2" id="KW-1185">Reference proteome</keyword>
<sequence length="255" mass="28522">IRLAPLRVLVHFLRLSRLSLVSRYLFQLSSGRNISVFAFSSSPPPTMLECAIVCLLANSVAVKTDRNDTACSYCVDARSTHANCFDNVIDCAYRDPHGIIFCTNFFEAQPGDEFISRQTRCITYYDMLISDDNIRDIVANGHCQYRDRQFCNCPEVCPGRNLTNAGWPFDVPTTTSRPRRIPTTDPSGISVTMKSPSQLVEEKHPQFGVSFIEKAELYVKDMWGSIVGTSAGVNSQSSCQFSIFIIVTFLILFVA</sequence>
<comment type="caution">
    <text evidence="1">The sequence shown here is derived from an EMBL/GenBank/DDBJ whole genome shotgun (WGS) entry which is preliminary data.</text>
</comment>
<gene>
    <name evidence="1" type="ORF">PMAYCL1PPCAC_31774</name>
</gene>
<proteinExistence type="predicted"/>
<reference evidence="2" key="1">
    <citation type="submission" date="2022-10" db="EMBL/GenBank/DDBJ databases">
        <title>Genome assembly of Pristionchus species.</title>
        <authorList>
            <person name="Yoshida K."/>
            <person name="Sommer R.J."/>
        </authorList>
    </citation>
    <scope>NUCLEOTIDE SEQUENCE [LARGE SCALE GENOMIC DNA]</scope>
    <source>
        <strain evidence="2">RS5460</strain>
    </source>
</reference>
<protein>
    <submittedName>
        <fullName evidence="1">Uncharacterized protein</fullName>
    </submittedName>
</protein>
<evidence type="ECO:0000313" key="2">
    <source>
        <dbReference type="Proteomes" id="UP001328107"/>
    </source>
</evidence>
<dbReference type="EMBL" id="BTRK01000006">
    <property type="protein sequence ID" value="GMR61579.1"/>
    <property type="molecule type" value="Genomic_DNA"/>
</dbReference>